<organism evidence="1 2">
    <name type="scientific">Phialophora macrospora</name>
    <dbReference type="NCBI Taxonomy" id="1851006"/>
    <lineage>
        <taxon>Eukaryota</taxon>
        <taxon>Fungi</taxon>
        <taxon>Dikarya</taxon>
        <taxon>Ascomycota</taxon>
        <taxon>Pezizomycotina</taxon>
        <taxon>Eurotiomycetes</taxon>
        <taxon>Chaetothyriomycetidae</taxon>
        <taxon>Chaetothyriales</taxon>
        <taxon>Herpotrichiellaceae</taxon>
        <taxon>Phialophora</taxon>
    </lineage>
</organism>
<dbReference type="AlphaFoldDB" id="A0A0D2CN99"/>
<reference evidence="1 2" key="1">
    <citation type="submission" date="2015-01" db="EMBL/GenBank/DDBJ databases">
        <title>The Genome Sequence of Capronia semiimmersa CBS27337.</title>
        <authorList>
            <consortium name="The Broad Institute Genomics Platform"/>
            <person name="Cuomo C."/>
            <person name="de Hoog S."/>
            <person name="Gorbushina A."/>
            <person name="Stielow B."/>
            <person name="Teixiera M."/>
            <person name="Abouelleil A."/>
            <person name="Chapman S.B."/>
            <person name="Priest M."/>
            <person name="Young S.K."/>
            <person name="Wortman J."/>
            <person name="Nusbaum C."/>
            <person name="Birren B."/>
        </authorList>
    </citation>
    <scope>NUCLEOTIDE SEQUENCE [LARGE SCALE GENOMIC DNA]</scope>
    <source>
        <strain evidence="1 2">CBS 27337</strain>
    </source>
</reference>
<dbReference type="InterPro" id="IPR036514">
    <property type="entry name" value="SGNH_hydro_sf"/>
</dbReference>
<dbReference type="Gene3D" id="3.40.50.1110">
    <property type="entry name" value="SGNH hydrolase"/>
    <property type="match status" value="1"/>
</dbReference>
<sequence length="370" mass="39558">MSTGADQIRIRISNAFGLTDLPITAMTVALPFNGSSGASAIQPSSLQTVTFSGGNPGITIPNGALAVSDALNFPVQPLSTISVTLYLATGQNGTAITSHPGSRATSWFTMGNQVGATNLTGPLLNSTAHWYFLSAVEAWSPPDYRTWAIIGDSITDGRGSDTDQNNRWPDLVYARMAASNSSTLTSISFINQAAGGNRILHDGLGPSVLSRLDRDVLSHPAVRWVMIFEGVNDIGTADPTPSNQTSTYDALISGYIQIARRVHDMGLPLFAATITPFSAPGYNVTAQPYSDPLREQTRQKVNRFIRHSGTFDAVFDFDAVLRNASFPSQLADALQSGDYLHPNEAGYRLVAESFDLSLFEKFEGGVGGFV</sequence>
<dbReference type="PANTHER" id="PTHR43784">
    <property type="entry name" value="GDSL-LIKE LIPASE/ACYLHYDROLASE, PUTATIVE (AFU_ORTHOLOGUE AFUA_2G00820)-RELATED"/>
    <property type="match status" value="1"/>
</dbReference>
<dbReference type="CDD" id="cd01830">
    <property type="entry name" value="XynE_like"/>
    <property type="match status" value="1"/>
</dbReference>
<proteinExistence type="predicted"/>
<dbReference type="HOGENOM" id="CLU_029872_0_1_1"/>
<dbReference type="EMBL" id="KN846959">
    <property type="protein sequence ID" value="KIW66701.1"/>
    <property type="molecule type" value="Genomic_DNA"/>
</dbReference>
<dbReference type="Proteomes" id="UP000054266">
    <property type="component" value="Unassembled WGS sequence"/>
</dbReference>
<evidence type="ECO:0000313" key="2">
    <source>
        <dbReference type="Proteomes" id="UP000054266"/>
    </source>
</evidence>
<keyword evidence="2" id="KW-1185">Reference proteome</keyword>
<dbReference type="InterPro" id="IPR001087">
    <property type="entry name" value="GDSL"/>
</dbReference>
<protein>
    <submittedName>
        <fullName evidence="1">Uncharacterized protein</fullName>
    </submittedName>
</protein>
<accession>A0A0D2CN99</accession>
<dbReference type="PANTHER" id="PTHR43784:SF3">
    <property type="entry name" value="GDSL FAMILY LIPASE"/>
    <property type="match status" value="1"/>
</dbReference>
<dbReference type="InterPro" id="IPR053140">
    <property type="entry name" value="GDSL_Rv0518-like"/>
</dbReference>
<dbReference type="SUPFAM" id="SSF52266">
    <property type="entry name" value="SGNH hydrolase"/>
    <property type="match status" value="1"/>
</dbReference>
<dbReference type="GO" id="GO:0016788">
    <property type="term" value="F:hydrolase activity, acting on ester bonds"/>
    <property type="evidence" value="ECO:0007669"/>
    <property type="project" value="InterPro"/>
</dbReference>
<gene>
    <name evidence="1" type="ORF">PV04_06007</name>
</gene>
<evidence type="ECO:0000313" key="1">
    <source>
        <dbReference type="EMBL" id="KIW66701.1"/>
    </source>
</evidence>
<dbReference type="Pfam" id="PF00657">
    <property type="entry name" value="Lipase_GDSL"/>
    <property type="match status" value="1"/>
</dbReference>
<name>A0A0D2CN99_9EURO</name>